<protein>
    <submittedName>
        <fullName evidence="1">ParB/Srx family N-terminal domain-containing protein</fullName>
    </submittedName>
</protein>
<accession>A0ABW6BM86</accession>
<name>A0ABW6BM86_9SPHI</name>
<keyword evidence="2" id="KW-1185">Reference proteome</keyword>
<dbReference type="SUPFAM" id="SSF110849">
    <property type="entry name" value="ParB/Sulfiredoxin"/>
    <property type="match status" value="1"/>
</dbReference>
<reference evidence="2" key="1">
    <citation type="journal article" date="2019" name="Int. J. Syst. Evol. Microbiol.">
        <title>The Global Catalogue of Microorganisms (GCM) 10K type strain sequencing project: providing services to taxonomists for standard genome sequencing and annotation.</title>
        <authorList>
            <consortium name="The Broad Institute Genomics Platform"/>
            <consortium name="The Broad Institute Genome Sequencing Center for Infectious Disease"/>
            <person name="Wu L."/>
            <person name="Ma J."/>
        </authorList>
    </citation>
    <scope>NUCLEOTIDE SEQUENCE [LARGE SCALE GENOMIC DNA]</scope>
    <source>
        <strain evidence="2">KCTC 22814</strain>
    </source>
</reference>
<dbReference type="Proteomes" id="UP001597525">
    <property type="component" value="Unassembled WGS sequence"/>
</dbReference>
<comment type="caution">
    <text evidence="1">The sequence shown here is derived from an EMBL/GenBank/DDBJ whole genome shotgun (WGS) entry which is preliminary data.</text>
</comment>
<dbReference type="CDD" id="cd16387">
    <property type="entry name" value="ParB_N_Srx"/>
    <property type="match status" value="1"/>
</dbReference>
<dbReference type="InterPro" id="IPR036086">
    <property type="entry name" value="ParB/Sulfiredoxin_sf"/>
</dbReference>
<dbReference type="Gene3D" id="3.90.1530.10">
    <property type="entry name" value="Conserved hypothetical protein from pyrococcus furiosus pfu- 392566-001, ParB domain"/>
    <property type="match status" value="1"/>
</dbReference>
<gene>
    <name evidence="1" type="ORF">ACFS7Y_21335</name>
</gene>
<dbReference type="RefSeq" id="WP_320183432.1">
    <property type="nucleotide sequence ID" value="NZ_CP138332.1"/>
</dbReference>
<organism evidence="1 2">
    <name type="scientific">Sphingobacterium bambusae</name>
    <dbReference type="NCBI Taxonomy" id="662858"/>
    <lineage>
        <taxon>Bacteria</taxon>
        <taxon>Pseudomonadati</taxon>
        <taxon>Bacteroidota</taxon>
        <taxon>Sphingobacteriia</taxon>
        <taxon>Sphingobacteriales</taxon>
        <taxon>Sphingobacteriaceae</taxon>
        <taxon>Sphingobacterium</taxon>
    </lineage>
</organism>
<proteinExistence type="predicted"/>
<evidence type="ECO:0000313" key="2">
    <source>
        <dbReference type="Proteomes" id="UP001597525"/>
    </source>
</evidence>
<sequence length="354" mass="41246">MRDKQLPQIKLVDVDKLCFDSNNPRIMQEQPEHSERNLIRILNSAYPLAGLIRSIFCNGILATEPLIVVPQGEQWKVIDGNRRLAVLKILHDTATYEYYLPKEIYRYATHDLIAKQTRIPVIELQEDDEALWKARLSRHMHARTAWPLLNESAYIAYVEDKVPISTALLSKHVGMKDDALGFFMVPMRIILALEEAGRWTRWTTKSEKLHYPTLIKACCRPSLMKHIGWKSRKRLDKLNLDHALELMYWLFGNRWNNTPPLINNVDRDLDTLNTILRDEQSLDRLRETGNLQEAFAVAMETKFALRRKLQQIDDSVQSLIRESRGGRYPRNQAQQLADSIRSTADLLIRELERP</sequence>
<evidence type="ECO:0000313" key="1">
    <source>
        <dbReference type="EMBL" id="MFD2969947.1"/>
    </source>
</evidence>
<dbReference type="EMBL" id="JBHUPB010000015">
    <property type="protein sequence ID" value="MFD2969947.1"/>
    <property type="molecule type" value="Genomic_DNA"/>
</dbReference>